<dbReference type="Gene3D" id="1.20.120.1760">
    <property type="match status" value="1"/>
</dbReference>
<keyword evidence="7" id="KW-1208">Phospholipid metabolism</keyword>
<proteinExistence type="inferred from homology"/>
<dbReference type="InterPro" id="IPR048254">
    <property type="entry name" value="CDP_ALCOHOL_P_TRANSF_CS"/>
</dbReference>
<dbReference type="Pfam" id="PF01066">
    <property type="entry name" value="CDP-OH_P_transf"/>
    <property type="match status" value="1"/>
</dbReference>
<evidence type="ECO:0008006" key="12">
    <source>
        <dbReference type="Google" id="ProtNLM"/>
    </source>
</evidence>
<evidence type="ECO:0000313" key="10">
    <source>
        <dbReference type="EMBL" id="KAK3749021.1"/>
    </source>
</evidence>
<keyword evidence="2 8" id="KW-0808">Transferase</keyword>
<evidence type="ECO:0000256" key="4">
    <source>
        <dbReference type="ARBA" id="ARBA00022989"/>
    </source>
</evidence>
<feature type="transmembrane region" description="Helical" evidence="9">
    <location>
        <begin position="142"/>
        <end position="159"/>
    </location>
</feature>
<keyword evidence="11" id="KW-1185">Reference proteome</keyword>
<protein>
    <recommendedName>
        <fullName evidence="12">CDP-diacylglycerol--inositol 3-phosphatidyltransferase</fullName>
    </recommendedName>
</protein>
<keyword evidence="3 9" id="KW-0812">Transmembrane</keyword>
<dbReference type="GO" id="GO:0008654">
    <property type="term" value="P:phospholipid biosynthetic process"/>
    <property type="evidence" value="ECO:0007669"/>
    <property type="project" value="InterPro"/>
</dbReference>
<dbReference type="GO" id="GO:0016020">
    <property type="term" value="C:membrane"/>
    <property type="evidence" value="ECO:0007669"/>
    <property type="project" value="UniProtKB-SubCell"/>
</dbReference>
<evidence type="ECO:0000313" key="11">
    <source>
        <dbReference type="Proteomes" id="UP001283361"/>
    </source>
</evidence>
<name>A0AAE1D143_9GAST</name>
<organism evidence="10 11">
    <name type="scientific">Elysia crispata</name>
    <name type="common">lettuce slug</name>
    <dbReference type="NCBI Taxonomy" id="231223"/>
    <lineage>
        <taxon>Eukaryota</taxon>
        <taxon>Metazoa</taxon>
        <taxon>Spiralia</taxon>
        <taxon>Lophotrochozoa</taxon>
        <taxon>Mollusca</taxon>
        <taxon>Gastropoda</taxon>
        <taxon>Heterobranchia</taxon>
        <taxon>Euthyneura</taxon>
        <taxon>Panpulmonata</taxon>
        <taxon>Sacoglossa</taxon>
        <taxon>Placobranchoidea</taxon>
        <taxon>Plakobranchidae</taxon>
        <taxon>Elysia</taxon>
    </lineage>
</organism>
<keyword evidence="6 9" id="KW-0472">Membrane</keyword>
<feature type="transmembrane region" description="Helical" evidence="9">
    <location>
        <begin position="20"/>
        <end position="42"/>
    </location>
</feature>
<evidence type="ECO:0000256" key="5">
    <source>
        <dbReference type="ARBA" id="ARBA00023098"/>
    </source>
</evidence>
<evidence type="ECO:0000256" key="2">
    <source>
        <dbReference type="ARBA" id="ARBA00022679"/>
    </source>
</evidence>
<evidence type="ECO:0000256" key="8">
    <source>
        <dbReference type="RuleBase" id="RU003750"/>
    </source>
</evidence>
<dbReference type="GO" id="GO:0016780">
    <property type="term" value="F:phosphotransferase activity, for other substituted phosphate groups"/>
    <property type="evidence" value="ECO:0007669"/>
    <property type="project" value="InterPro"/>
</dbReference>
<dbReference type="PANTHER" id="PTHR15362">
    <property type="entry name" value="PHOSPHATIDYLINOSITOL SYNTHASE"/>
    <property type="match status" value="1"/>
</dbReference>
<reference evidence="10" key="1">
    <citation type="journal article" date="2023" name="G3 (Bethesda)">
        <title>A reference genome for the long-term kleptoplast-retaining sea slug Elysia crispata morphotype clarki.</title>
        <authorList>
            <person name="Eastman K.E."/>
            <person name="Pendleton A.L."/>
            <person name="Shaikh M.A."/>
            <person name="Suttiyut T."/>
            <person name="Ogas R."/>
            <person name="Tomko P."/>
            <person name="Gavelis G."/>
            <person name="Widhalm J.R."/>
            <person name="Wisecaver J.H."/>
        </authorList>
    </citation>
    <scope>NUCLEOTIDE SEQUENCE</scope>
    <source>
        <strain evidence="10">ECLA1</strain>
    </source>
</reference>
<dbReference type="InterPro" id="IPR043130">
    <property type="entry name" value="CDP-OH_PTrfase_TM_dom"/>
</dbReference>
<dbReference type="InterPro" id="IPR000462">
    <property type="entry name" value="CDP-OH_P_trans"/>
</dbReference>
<comment type="caution">
    <text evidence="10">The sequence shown here is derived from an EMBL/GenBank/DDBJ whole genome shotgun (WGS) entry which is preliminary data.</text>
</comment>
<dbReference type="PANTHER" id="PTHR15362:SF13">
    <property type="entry name" value="SI:CH1073-145M9.1"/>
    <property type="match status" value="1"/>
</dbReference>
<evidence type="ECO:0000256" key="1">
    <source>
        <dbReference type="ARBA" id="ARBA00004141"/>
    </source>
</evidence>
<keyword evidence="5" id="KW-0443">Lipid metabolism</keyword>
<comment type="subcellular location">
    <subcellularLocation>
        <location evidence="1">Membrane</location>
        <topology evidence="1">Multi-pass membrane protein</topology>
    </subcellularLocation>
</comment>
<evidence type="ECO:0000256" key="3">
    <source>
        <dbReference type="ARBA" id="ARBA00022692"/>
    </source>
</evidence>
<gene>
    <name evidence="10" type="ORF">RRG08_056928</name>
</gene>
<dbReference type="AlphaFoldDB" id="A0AAE1D143"/>
<keyword evidence="4 9" id="KW-1133">Transmembrane helix</keyword>
<feature type="transmembrane region" description="Helical" evidence="9">
    <location>
        <begin position="174"/>
        <end position="198"/>
    </location>
</feature>
<evidence type="ECO:0000256" key="7">
    <source>
        <dbReference type="ARBA" id="ARBA00023264"/>
    </source>
</evidence>
<dbReference type="PROSITE" id="PS00379">
    <property type="entry name" value="CDP_ALCOHOL_P_TRANSF"/>
    <property type="match status" value="1"/>
</dbReference>
<evidence type="ECO:0000256" key="6">
    <source>
        <dbReference type="ARBA" id="ARBA00023136"/>
    </source>
</evidence>
<feature type="transmembrane region" description="Helical" evidence="9">
    <location>
        <begin position="89"/>
        <end position="111"/>
    </location>
</feature>
<comment type="similarity">
    <text evidence="8">Belongs to the CDP-alcohol phosphatidyltransferase class-I family.</text>
</comment>
<dbReference type="Proteomes" id="UP001283361">
    <property type="component" value="Unassembled WGS sequence"/>
</dbReference>
<evidence type="ECO:0000256" key="9">
    <source>
        <dbReference type="SAM" id="Phobius"/>
    </source>
</evidence>
<accession>A0AAE1D143</accession>
<dbReference type="EMBL" id="JAWDGP010005965">
    <property type="protein sequence ID" value="KAK3749021.1"/>
    <property type="molecule type" value="Genomic_DNA"/>
</dbReference>
<sequence length="209" mass="23925">MNNLDTTSDHQQRPVNLDVLFLVPNVIGYGRVLLACVAFAFYQDPPWFILFYTSSIVLDGFDGYAARKLNQCSKFGAWFDVIIDLFSRGYLWCALFRGGYAIVFLEWVTFLSTHSRGENWKIPDENFPPLVKMVMANGFKTPAGFFAVGSLHVLPLWFYCYESRFFTQSLGLPMWLQLSGIVVLSVGRTVCAAVELFYCKEYVKDLLRQ</sequence>